<organism evidence="1 2">
    <name type="scientific">Haloferax marinum</name>
    <dbReference type="NCBI Taxonomy" id="2666143"/>
    <lineage>
        <taxon>Archaea</taxon>
        <taxon>Methanobacteriati</taxon>
        <taxon>Methanobacteriota</taxon>
        <taxon>Stenosarchaea group</taxon>
        <taxon>Halobacteria</taxon>
        <taxon>Halobacteriales</taxon>
        <taxon>Haloferacaceae</taxon>
        <taxon>Haloferax</taxon>
    </lineage>
</organism>
<sequence>MSSASSKPPQHRVGDAQRTLEQRFANPFLRWLLRSPFHPLASRWFVLLSYVGPKSGRRYTFPVAYARDGDGVVVVTPKADSNWWKNFRTPTTCRLWYRGARRAAVGAVVTGEGAIELLDTYASTHGYVARSLGVSDEPEEYRTSLEETAKTLAVVRFSFG</sequence>
<dbReference type="Proteomes" id="UP000443423">
    <property type="component" value="Unassembled WGS sequence"/>
</dbReference>
<dbReference type="AlphaFoldDB" id="A0A6A8G4D0"/>
<dbReference type="EMBL" id="WKJQ01000001">
    <property type="protein sequence ID" value="MRW95655.1"/>
    <property type="molecule type" value="Genomic_DNA"/>
</dbReference>
<name>A0A6A8G4D0_9EURY</name>
<protein>
    <submittedName>
        <fullName evidence="1">DUF385 domain-containing protein</fullName>
    </submittedName>
</protein>
<accession>A0A6A8G4D0</accession>
<comment type="caution">
    <text evidence="1">The sequence shown here is derived from an EMBL/GenBank/DDBJ whole genome shotgun (WGS) entry which is preliminary data.</text>
</comment>
<keyword evidence="2" id="KW-1185">Reference proteome</keyword>
<evidence type="ECO:0000313" key="1">
    <source>
        <dbReference type="EMBL" id="MRW95655.1"/>
    </source>
</evidence>
<evidence type="ECO:0000313" key="2">
    <source>
        <dbReference type="Proteomes" id="UP000443423"/>
    </source>
</evidence>
<dbReference type="RefSeq" id="WP_151109343.1">
    <property type="nucleotide sequence ID" value="NZ_WKJQ01000001.1"/>
</dbReference>
<gene>
    <name evidence="1" type="ORF">GJR99_03580</name>
</gene>
<dbReference type="InterPro" id="IPR012349">
    <property type="entry name" value="Split_barrel_FMN-bd"/>
</dbReference>
<proteinExistence type="predicted"/>
<dbReference type="Gene3D" id="2.30.110.10">
    <property type="entry name" value="Electron Transport, Fmn-binding Protein, Chain A"/>
    <property type="match status" value="1"/>
</dbReference>
<reference evidence="1 2" key="1">
    <citation type="submission" date="2019-11" db="EMBL/GenBank/DDBJ databases">
        <title>Whole genome sequence of Haloferax sp. MBLA0078.</title>
        <authorList>
            <person name="Seo M.-J."/>
            <person name="Cho E.-S."/>
        </authorList>
    </citation>
    <scope>NUCLEOTIDE SEQUENCE [LARGE SCALE GENOMIC DNA]</scope>
    <source>
        <strain evidence="1 2">MBLA0078</strain>
    </source>
</reference>